<feature type="compositionally biased region" description="Basic residues" evidence="1">
    <location>
        <begin position="21"/>
        <end position="32"/>
    </location>
</feature>
<dbReference type="SUPFAM" id="SSF54236">
    <property type="entry name" value="Ubiquitin-like"/>
    <property type="match status" value="1"/>
</dbReference>
<feature type="region of interest" description="Disordered" evidence="1">
    <location>
        <begin position="128"/>
        <end position="160"/>
    </location>
</feature>
<gene>
    <name evidence="3" type="ORF">BOH78_0675</name>
</gene>
<dbReference type="Pfam" id="PF11976">
    <property type="entry name" value="Rad60-SLD"/>
    <property type="match status" value="1"/>
</dbReference>
<dbReference type="AlphaFoldDB" id="A0A1V2LVU2"/>
<protein>
    <submittedName>
        <fullName evidence="3">Protein ESC2</fullName>
    </submittedName>
</protein>
<dbReference type="Proteomes" id="UP000189274">
    <property type="component" value="Unassembled WGS sequence"/>
</dbReference>
<dbReference type="InterPro" id="IPR022617">
    <property type="entry name" value="Rad60/SUMO-like_dom"/>
</dbReference>
<evidence type="ECO:0000313" key="3">
    <source>
        <dbReference type="EMBL" id="ONH77382.1"/>
    </source>
</evidence>
<feature type="compositionally biased region" description="Basic and acidic residues" evidence="1">
    <location>
        <begin position="33"/>
        <end position="47"/>
    </location>
</feature>
<evidence type="ECO:0000259" key="2">
    <source>
        <dbReference type="Pfam" id="PF11976"/>
    </source>
</evidence>
<feature type="compositionally biased region" description="Basic and acidic residues" evidence="1">
    <location>
        <begin position="133"/>
        <end position="143"/>
    </location>
</feature>
<dbReference type="Gene3D" id="3.10.20.90">
    <property type="entry name" value="Phosphatidylinositol 3-kinase Catalytic Subunit, Chain A, domain 1"/>
    <property type="match status" value="1"/>
</dbReference>
<dbReference type="EMBL" id="MQVM01000002">
    <property type="protein sequence ID" value="ONH77382.1"/>
    <property type="molecule type" value="Genomic_DNA"/>
</dbReference>
<name>A0A1V2LVU2_PICKU</name>
<organism evidence="3 4">
    <name type="scientific">Pichia kudriavzevii</name>
    <name type="common">Yeast</name>
    <name type="synonym">Issatchenkia orientalis</name>
    <dbReference type="NCBI Taxonomy" id="4909"/>
    <lineage>
        <taxon>Eukaryota</taxon>
        <taxon>Fungi</taxon>
        <taxon>Dikarya</taxon>
        <taxon>Ascomycota</taxon>
        <taxon>Saccharomycotina</taxon>
        <taxon>Pichiomycetes</taxon>
        <taxon>Pichiales</taxon>
        <taxon>Pichiaceae</taxon>
        <taxon>Pichia</taxon>
    </lineage>
</organism>
<evidence type="ECO:0000313" key="4">
    <source>
        <dbReference type="Proteomes" id="UP000189274"/>
    </source>
</evidence>
<accession>A0A1V2LVU2</accession>
<sequence>MSNIVDFFAFTDEVEPVLHPEKKKRKQKKKRLIKEENKAKHEDEKSSSYENTGLLDNVSGPEKEEETDLTKLLGLSESRNVETMSLEDTPPTEPLSTLSSITDREKRYKRRGLKFSQEDEPVIEILDTVTDDTNSHQEKRGGDNRGNVDNGEDDDDDPFLKNLNRFLDSVREDERETVNLLLNQKQEDVKINGQLFEPSTIKFELHVTIQAAGQISGTYELQIKSTTKVGKLISKLLPLFNADAETPFPEEEWPRLVLYIEGLNIILDQSLKCISLLAYKNQLKESLNVVGFEVSVLITTEKHANYLQSTSMQQRMQANIEDEDEMGHTIKLTINDLQNNEKTDLEISLKSLLGDLLSLYKYKKRLPQALKIKLLSDQEVEFDEMKTISGYKFEDRQIINVTYDDRELEELRRQSEFTLGLEMESDEDEAGDDDVGKKHRNIAGGTDPEYFTVYVAGKDKKRYKVDVKPSTKIFEIAKFYIEKAGLDPNTTLSLIFDDEELENNSTVGDTELEQDFIIDAIIH</sequence>
<comment type="caution">
    <text evidence="3">The sequence shown here is derived from an EMBL/GenBank/DDBJ whole genome shotgun (WGS) entry which is preliminary data.</text>
</comment>
<reference evidence="4" key="1">
    <citation type="journal article" date="2017" name="Genome Announc.">
        <title>Genome sequences of Cyberlindnera fabianii 65, Pichia kudriavzevii 129, and Saccharomyces cerevisiae 131 isolated from fermented masau fruits in Zimbabwe.</title>
        <authorList>
            <person name="van Rijswijck I.M.H."/>
            <person name="Derks M.F.L."/>
            <person name="Abee T."/>
            <person name="de Ridder D."/>
            <person name="Smid E.J."/>
        </authorList>
    </citation>
    <scope>NUCLEOTIDE SEQUENCE [LARGE SCALE GENOMIC DNA]</scope>
    <source>
        <strain evidence="4">129</strain>
    </source>
</reference>
<dbReference type="InterPro" id="IPR029071">
    <property type="entry name" value="Ubiquitin-like_domsf"/>
</dbReference>
<proteinExistence type="predicted"/>
<feature type="domain" description="Rad60/SUMO-like" evidence="2">
    <location>
        <begin position="452"/>
        <end position="522"/>
    </location>
</feature>
<feature type="region of interest" description="Disordered" evidence="1">
    <location>
        <begin position="16"/>
        <end position="103"/>
    </location>
</feature>
<dbReference type="VEuPathDB" id="FungiDB:C5L36_0B11760"/>
<evidence type="ECO:0000256" key="1">
    <source>
        <dbReference type="SAM" id="MobiDB-lite"/>
    </source>
</evidence>